<dbReference type="AlphaFoldDB" id="A0A5C5YEK0"/>
<sequence>MYNQSTRAQWSGKRTSHRAGVVANGYRNLISGVEAEARQEVTAKYAEQWKSAGWLGRWRLQRLMDAEIEELAIKRFPKVSQDTMF</sequence>
<accession>A0A5C5YEK0</accession>
<dbReference type="EMBL" id="SJPK01000003">
    <property type="protein sequence ID" value="TWT73359.1"/>
    <property type="molecule type" value="Genomic_DNA"/>
</dbReference>
<evidence type="ECO:0000313" key="1">
    <source>
        <dbReference type="EMBL" id="TWT73359.1"/>
    </source>
</evidence>
<protein>
    <submittedName>
        <fullName evidence="1">Uncharacterized protein</fullName>
    </submittedName>
</protein>
<dbReference type="OrthoDB" id="282040at2"/>
<dbReference type="RefSeq" id="WP_146390892.1">
    <property type="nucleotide sequence ID" value="NZ_SJPK01000003.1"/>
</dbReference>
<gene>
    <name evidence="1" type="ORF">CA85_18280</name>
</gene>
<dbReference type="Proteomes" id="UP000318053">
    <property type="component" value="Unassembled WGS sequence"/>
</dbReference>
<reference evidence="1 2" key="1">
    <citation type="submission" date="2019-02" db="EMBL/GenBank/DDBJ databases">
        <title>Deep-cultivation of Planctomycetes and their phenomic and genomic characterization uncovers novel biology.</title>
        <authorList>
            <person name="Wiegand S."/>
            <person name="Jogler M."/>
            <person name="Boedeker C."/>
            <person name="Pinto D."/>
            <person name="Vollmers J."/>
            <person name="Rivas-Marin E."/>
            <person name="Kohn T."/>
            <person name="Peeters S.H."/>
            <person name="Heuer A."/>
            <person name="Rast P."/>
            <person name="Oberbeckmann S."/>
            <person name="Bunk B."/>
            <person name="Jeske O."/>
            <person name="Meyerdierks A."/>
            <person name="Storesund J.E."/>
            <person name="Kallscheuer N."/>
            <person name="Luecker S."/>
            <person name="Lage O.M."/>
            <person name="Pohl T."/>
            <person name="Merkel B.J."/>
            <person name="Hornburger P."/>
            <person name="Mueller R.-W."/>
            <person name="Bruemmer F."/>
            <person name="Labrenz M."/>
            <person name="Spormann A.M."/>
            <person name="Op Den Camp H."/>
            <person name="Overmann J."/>
            <person name="Amann R."/>
            <person name="Jetten M.S.M."/>
            <person name="Mascher T."/>
            <person name="Medema M.H."/>
            <person name="Devos D.P."/>
            <person name="Kaster A.-K."/>
            <person name="Ovreas L."/>
            <person name="Rohde M."/>
            <person name="Galperin M.Y."/>
            <person name="Jogler C."/>
        </authorList>
    </citation>
    <scope>NUCLEOTIDE SEQUENCE [LARGE SCALE GENOMIC DNA]</scope>
    <source>
        <strain evidence="1 2">CA85</strain>
    </source>
</reference>
<evidence type="ECO:0000313" key="2">
    <source>
        <dbReference type="Proteomes" id="UP000318053"/>
    </source>
</evidence>
<organism evidence="1 2">
    <name type="scientific">Allorhodopirellula solitaria</name>
    <dbReference type="NCBI Taxonomy" id="2527987"/>
    <lineage>
        <taxon>Bacteria</taxon>
        <taxon>Pseudomonadati</taxon>
        <taxon>Planctomycetota</taxon>
        <taxon>Planctomycetia</taxon>
        <taxon>Pirellulales</taxon>
        <taxon>Pirellulaceae</taxon>
        <taxon>Allorhodopirellula</taxon>
    </lineage>
</organism>
<proteinExistence type="predicted"/>
<comment type="caution">
    <text evidence="1">The sequence shown here is derived from an EMBL/GenBank/DDBJ whole genome shotgun (WGS) entry which is preliminary data.</text>
</comment>
<name>A0A5C5YEK0_9BACT</name>
<keyword evidence="2" id="KW-1185">Reference proteome</keyword>